<feature type="region of interest" description="Disordered" evidence="1">
    <location>
        <begin position="54"/>
        <end position="77"/>
    </location>
</feature>
<keyword evidence="3" id="KW-1185">Reference proteome</keyword>
<organism evidence="2 3">
    <name type="scientific">Larinioides sclopetarius</name>
    <dbReference type="NCBI Taxonomy" id="280406"/>
    <lineage>
        <taxon>Eukaryota</taxon>
        <taxon>Metazoa</taxon>
        <taxon>Ecdysozoa</taxon>
        <taxon>Arthropoda</taxon>
        <taxon>Chelicerata</taxon>
        <taxon>Arachnida</taxon>
        <taxon>Araneae</taxon>
        <taxon>Araneomorphae</taxon>
        <taxon>Entelegynae</taxon>
        <taxon>Araneoidea</taxon>
        <taxon>Araneidae</taxon>
        <taxon>Larinioides</taxon>
    </lineage>
</organism>
<comment type="caution">
    <text evidence="2">The sequence shown here is derived from an EMBL/GenBank/DDBJ whole genome shotgun (WGS) entry which is preliminary data.</text>
</comment>
<name>A0AAV2AKP5_9ARAC</name>
<dbReference type="Proteomes" id="UP001497382">
    <property type="component" value="Unassembled WGS sequence"/>
</dbReference>
<accession>A0AAV2AKP5</accession>
<sequence length="77" mass="8619">VEQLSAGKTYTYAPVDYDKRKIFSCIAFPFKFYSYHEMQLAITIDGHFTPQISLTKPETTNPQVREAGGGMARGRAA</sequence>
<reference evidence="2 3" key="1">
    <citation type="submission" date="2024-04" db="EMBL/GenBank/DDBJ databases">
        <authorList>
            <person name="Rising A."/>
            <person name="Reimegard J."/>
            <person name="Sonavane S."/>
            <person name="Akerstrom W."/>
            <person name="Nylinder S."/>
            <person name="Hedman E."/>
            <person name="Kallberg Y."/>
        </authorList>
    </citation>
    <scope>NUCLEOTIDE SEQUENCE [LARGE SCALE GENOMIC DNA]</scope>
</reference>
<evidence type="ECO:0000256" key="1">
    <source>
        <dbReference type="SAM" id="MobiDB-lite"/>
    </source>
</evidence>
<evidence type="ECO:0000313" key="3">
    <source>
        <dbReference type="Proteomes" id="UP001497382"/>
    </source>
</evidence>
<feature type="compositionally biased region" description="Polar residues" evidence="1">
    <location>
        <begin position="54"/>
        <end position="63"/>
    </location>
</feature>
<feature type="non-terminal residue" evidence="2">
    <location>
        <position position="1"/>
    </location>
</feature>
<evidence type="ECO:0000313" key="2">
    <source>
        <dbReference type="EMBL" id="CAL1284420.1"/>
    </source>
</evidence>
<proteinExistence type="predicted"/>
<dbReference type="AlphaFoldDB" id="A0AAV2AKP5"/>
<protein>
    <submittedName>
        <fullName evidence="2">Uncharacterized protein</fullName>
    </submittedName>
</protein>
<dbReference type="EMBL" id="CAXIEN010000179">
    <property type="protein sequence ID" value="CAL1284420.1"/>
    <property type="molecule type" value="Genomic_DNA"/>
</dbReference>
<feature type="compositionally biased region" description="Gly residues" evidence="1">
    <location>
        <begin position="67"/>
        <end position="77"/>
    </location>
</feature>
<gene>
    <name evidence="2" type="ORF">LARSCL_LOCUS13138</name>
</gene>